<reference evidence="3" key="1">
    <citation type="submission" date="2024-06" db="EMBL/GenBank/DDBJ databases">
        <title>Radixoralia hellwigii gen. nov., sp nov., isolated from a root canal in the human oral cavity.</title>
        <authorList>
            <person name="Bartsch S."/>
            <person name="Wittmer A."/>
            <person name="Schulz A.-K."/>
            <person name="Neumann-Schaal M."/>
            <person name="Wolf J."/>
            <person name="Gronow S."/>
            <person name="Tennert C."/>
            <person name="Haecker G."/>
            <person name="Cieplik F."/>
            <person name="Al-Ahmad A."/>
        </authorList>
    </citation>
    <scope>NUCLEOTIDE SEQUENCE [LARGE SCALE GENOMIC DNA]</scope>
    <source>
        <strain evidence="3">Wk13</strain>
    </source>
</reference>
<dbReference type="RefSeq" id="WP_418892072.1">
    <property type="nucleotide sequence ID" value="NZ_JBEUWX010000003.1"/>
</dbReference>
<dbReference type="InterPro" id="IPR050128">
    <property type="entry name" value="Sulfate_adenylyltrnsfr_sub2"/>
</dbReference>
<proteinExistence type="predicted"/>
<evidence type="ECO:0000259" key="1">
    <source>
        <dbReference type="Pfam" id="PF01507"/>
    </source>
</evidence>
<dbReference type="SUPFAM" id="SSF52402">
    <property type="entry name" value="Adenine nucleotide alpha hydrolases-like"/>
    <property type="match status" value="1"/>
</dbReference>
<evidence type="ECO:0000313" key="3">
    <source>
        <dbReference type="Proteomes" id="UP001574673"/>
    </source>
</evidence>
<evidence type="ECO:0000313" key="2">
    <source>
        <dbReference type="EMBL" id="MFA9950986.1"/>
    </source>
</evidence>
<dbReference type="Pfam" id="PF01507">
    <property type="entry name" value="PAPS_reduct"/>
    <property type="match status" value="1"/>
</dbReference>
<dbReference type="Gene3D" id="3.40.50.620">
    <property type="entry name" value="HUPs"/>
    <property type="match status" value="1"/>
</dbReference>
<feature type="domain" description="Phosphoadenosine phosphosulphate reductase" evidence="1">
    <location>
        <begin position="21"/>
        <end position="205"/>
    </location>
</feature>
<comment type="caution">
    <text evidence="2">The sequence shown here is derived from an EMBL/GenBank/DDBJ whole genome shotgun (WGS) entry which is preliminary data.</text>
</comment>
<organism evidence="2 3">
    <name type="scientific">Dentiradicibacter hellwigii</name>
    <dbReference type="NCBI Taxonomy" id="3149053"/>
    <lineage>
        <taxon>Bacteria</taxon>
        <taxon>Pseudomonadati</taxon>
        <taxon>Pseudomonadota</taxon>
        <taxon>Betaproteobacteria</taxon>
        <taxon>Rhodocyclales</taxon>
        <taxon>Rhodocyclaceae</taxon>
        <taxon>Dentiradicibacter</taxon>
    </lineage>
</organism>
<protein>
    <submittedName>
        <fullName evidence="2">Phosphoadenosine phosphosulfate reductase family protein</fullName>
    </submittedName>
</protein>
<sequence length="266" mass="30188">MTKLRQTRQMIDAAMADAQRPALALSGGKDSLLLLALCKPYRKRLHVVWARTSETFPHMVDFMREATRGWDFQELVSDQSAYFATHGFPSALIPVRHRPHEKNPGILIQSNGYCCKALQYKPLARYLKEYGTDLVLHGQTAEDLLNHKTSFPAMLSPLPRRRIVAPLRNWTAEEVLAYCQRRRVPLPEQYATGLADSLECWNCTVRIDLARFRWMQAHYPVLAEKLGALLGSVYGAAITDYETHIAPVLDAARNKEKDQKIKVATA</sequence>
<dbReference type="InterPro" id="IPR014729">
    <property type="entry name" value="Rossmann-like_a/b/a_fold"/>
</dbReference>
<dbReference type="Proteomes" id="UP001574673">
    <property type="component" value="Unassembled WGS sequence"/>
</dbReference>
<dbReference type="PANTHER" id="PTHR43196">
    <property type="entry name" value="SULFATE ADENYLYLTRANSFERASE SUBUNIT 2"/>
    <property type="match status" value="1"/>
</dbReference>
<gene>
    <name evidence="2" type="ORF">ABCS64_11730</name>
</gene>
<dbReference type="InterPro" id="IPR002500">
    <property type="entry name" value="PAPS_reduct_dom"/>
</dbReference>
<dbReference type="PANTHER" id="PTHR43196:SF2">
    <property type="entry name" value="PHOSPHOADENOSINE PHOSPHOSULFATE REDUCTASE"/>
    <property type="match status" value="1"/>
</dbReference>
<name>A0ABV4UI22_9RHOO</name>
<dbReference type="EMBL" id="JBEUWX010000003">
    <property type="protein sequence ID" value="MFA9950986.1"/>
    <property type="molecule type" value="Genomic_DNA"/>
</dbReference>
<accession>A0ABV4UI22</accession>
<keyword evidence="3" id="KW-1185">Reference proteome</keyword>